<accession>A0AB34K4L1</accession>
<keyword evidence="1" id="KW-0479">Metal-binding</keyword>
<dbReference type="EMBL" id="JBGBPQ010000002">
    <property type="protein sequence ID" value="KAL1528117.1"/>
    <property type="molecule type" value="Genomic_DNA"/>
</dbReference>
<dbReference type="InterPro" id="IPR036875">
    <property type="entry name" value="Znf_CCHC_sf"/>
</dbReference>
<feature type="domain" description="CCHC-type" evidence="6">
    <location>
        <begin position="169"/>
        <end position="184"/>
    </location>
</feature>
<dbReference type="Proteomes" id="UP001515480">
    <property type="component" value="Unassembled WGS sequence"/>
</dbReference>
<comment type="caution">
    <text evidence="7">The sequence shown here is derived from an EMBL/GenBank/DDBJ whole genome shotgun (WGS) entry which is preliminary data.</text>
</comment>
<dbReference type="GO" id="GO:0003676">
    <property type="term" value="F:nucleic acid binding"/>
    <property type="evidence" value="ECO:0007669"/>
    <property type="project" value="InterPro"/>
</dbReference>
<dbReference type="Pfam" id="PF00098">
    <property type="entry name" value="zf-CCHC"/>
    <property type="match status" value="3"/>
</dbReference>
<keyword evidence="2" id="KW-0677">Repeat</keyword>
<keyword evidence="8" id="KW-1185">Reference proteome</keyword>
<gene>
    <name evidence="7" type="ORF">AB1Y20_009481</name>
</gene>
<dbReference type="Gene3D" id="4.10.60.10">
    <property type="entry name" value="Zinc finger, CCHC-type"/>
    <property type="match status" value="3"/>
</dbReference>
<feature type="domain" description="CCHC-type" evidence="6">
    <location>
        <begin position="85"/>
        <end position="100"/>
    </location>
</feature>
<evidence type="ECO:0000313" key="7">
    <source>
        <dbReference type="EMBL" id="KAL1528117.1"/>
    </source>
</evidence>
<proteinExistence type="predicted"/>
<evidence type="ECO:0000259" key="6">
    <source>
        <dbReference type="PROSITE" id="PS50158"/>
    </source>
</evidence>
<dbReference type="PANTHER" id="PTHR47103:SF8">
    <property type="entry name" value="DNA-BINDING PROTEIN"/>
    <property type="match status" value="1"/>
</dbReference>
<dbReference type="InterPro" id="IPR025836">
    <property type="entry name" value="Zn_knuckle_CX2CX4HX4C"/>
</dbReference>
<feature type="domain" description="CCHC-type" evidence="6">
    <location>
        <begin position="130"/>
        <end position="145"/>
    </location>
</feature>
<evidence type="ECO:0000256" key="5">
    <source>
        <dbReference type="PROSITE-ProRule" id="PRU00047"/>
    </source>
</evidence>
<dbReference type="AlphaFoldDB" id="A0AB34K4L1"/>
<organism evidence="7 8">
    <name type="scientific">Prymnesium parvum</name>
    <name type="common">Toxic golden alga</name>
    <dbReference type="NCBI Taxonomy" id="97485"/>
    <lineage>
        <taxon>Eukaryota</taxon>
        <taxon>Haptista</taxon>
        <taxon>Haptophyta</taxon>
        <taxon>Prymnesiophyceae</taxon>
        <taxon>Prymnesiales</taxon>
        <taxon>Prymnesiaceae</taxon>
        <taxon>Prymnesium</taxon>
    </lineage>
</organism>
<dbReference type="PROSITE" id="PS50158">
    <property type="entry name" value="ZF_CCHC"/>
    <property type="match status" value="4"/>
</dbReference>
<dbReference type="Pfam" id="PF14392">
    <property type="entry name" value="zf-CCHC_4"/>
    <property type="match status" value="1"/>
</dbReference>
<feature type="domain" description="CCHC-type" evidence="6">
    <location>
        <begin position="46"/>
        <end position="61"/>
    </location>
</feature>
<evidence type="ECO:0000256" key="2">
    <source>
        <dbReference type="ARBA" id="ARBA00022737"/>
    </source>
</evidence>
<evidence type="ECO:0000256" key="1">
    <source>
        <dbReference type="ARBA" id="ARBA00022723"/>
    </source>
</evidence>
<reference evidence="7 8" key="1">
    <citation type="journal article" date="2024" name="Science">
        <title>Giant polyketide synthase enzymes in the biosynthesis of giant marine polyether toxins.</title>
        <authorList>
            <person name="Fallon T.R."/>
            <person name="Shende V.V."/>
            <person name="Wierzbicki I.H."/>
            <person name="Pendleton A.L."/>
            <person name="Watervoot N.F."/>
            <person name="Auber R.P."/>
            <person name="Gonzalez D.J."/>
            <person name="Wisecaver J.H."/>
            <person name="Moore B.S."/>
        </authorList>
    </citation>
    <scope>NUCLEOTIDE SEQUENCE [LARGE SCALE GENOMIC DNA]</scope>
    <source>
        <strain evidence="7 8">12B1</strain>
    </source>
</reference>
<keyword evidence="4" id="KW-0862">Zinc</keyword>
<dbReference type="SMART" id="SM00343">
    <property type="entry name" value="ZnF_C2HC"/>
    <property type="match status" value="6"/>
</dbReference>
<protein>
    <recommendedName>
        <fullName evidence="6">CCHC-type domain-containing protein</fullName>
    </recommendedName>
</protein>
<sequence>MASALDMSLDEIIAKEHAGSGGKSRNRGSYRGRAATAPYDNKAKTCNNCGVLGHLAGQCPEPPQCHACGSTAHAVAECPHREKACATCGKVGHLKAKCRQQARSVEKHVQKTVLPAAPARKANPVAGKTCNNCGVLGHLAGQCPEPPQCHACGSTAHAVAECPHREKACAICGKTGHLKAKCRQAQR</sequence>
<evidence type="ECO:0000256" key="3">
    <source>
        <dbReference type="ARBA" id="ARBA00022771"/>
    </source>
</evidence>
<dbReference type="InterPro" id="IPR001878">
    <property type="entry name" value="Znf_CCHC"/>
</dbReference>
<evidence type="ECO:0000256" key="4">
    <source>
        <dbReference type="ARBA" id="ARBA00022833"/>
    </source>
</evidence>
<dbReference type="PANTHER" id="PTHR47103">
    <property type="entry name" value="DNA-BINDING PROTEIN"/>
    <property type="match status" value="1"/>
</dbReference>
<keyword evidence="3 5" id="KW-0863">Zinc-finger</keyword>
<name>A0AB34K4L1_PRYPA</name>
<dbReference type="GO" id="GO:0008270">
    <property type="term" value="F:zinc ion binding"/>
    <property type="evidence" value="ECO:0007669"/>
    <property type="project" value="UniProtKB-KW"/>
</dbReference>
<evidence type="ECO:0000313" key="8">
    <source>
        <dbReference type="Proteomes" id="UP001515480"/>
    </source>
</evidence>
<dbReference type="SUPFAM" id="SSF57756">
    <property type="entry name" value="Retrovirus zinc finger-like domains"/>
    <property type="match status" value="3"/>
</dbReference>